<dbReference type="Gene3D" id="3.20.20.370">
    <property type="entry name" value="Glycoside hydrolase/deacetylase"/>
    <property type="match status" value="1"/>
</dbReference>
<evidence type="ECO:0000313" key="2">
    <source>
        <dbReference type="EMBL" id="TMI73989.1"/>
    </source>
</evidence>
<dbReference type="PROSITE" id="PS51677">
    <property type="entry name" value="NODB"/>
    <property type="match status" value="1"/>
</dbReference>
<organism evidence="2 3">
    <name type="scientific">Candidatus Segetimicrobium genomatis</name>
    <dbReference type="NCBI Taxonomy" id="2569760"/>
    <lineage>
        <taxon>Bacteria</taxon>
        <taxon>Bacillati</taxon>
        <taxon>Candidatus Sysuimicrobiota</taxon>
        <taxon>Candidatus Sysuimicrobiia</taxon>
        <taxon>Candidatus Sysuimicrobiales</taxon>
        <taxon>Candidatus Segetimicrobiaceae</taxon>
        <taxon>Candidatus Segetimicrobium</taxon>
    </lineage>
</organism>
<dbReference type="InterPro" id="IPR045235">
    <property type="entry name" value="PuuE_HpPgdA-like"/>
</dbReference>
<comment type="caution">
    <text evidence="2">The sequence shown here is derived from an EMBL/GenBank/DDBJ whole genome shotgun (WGS) entry which is preliminary data.</text>
</comment>
<dbReference type="SUPFAM" id="SSF88713">
    <property type="entry name" value="Glycoside hydrolase/deacetylase"/>
    <property type="match status" value="1"/>
</dbReference>
<evidence type="ECO:0000259" key="1">
    <source>
        <dbReference type="PROSITE" id="PS51677"/>
    </source>
</evidence>
<dbReference type="InterPro" id="IPR014344">
    <property type="entry name" value="XrtA_polysacc_deacetyl"/>
</dbReference>
<name>A0A537IRQ3_9BACT</name>
<dbReference type="AlphaFoldDB" id="A0A537IRQ3"/>
<evidence type="ECO:0000313" key="3">
    <source>
        <dbReference type="Proteomes" id="UP000318834"/>
    </source>
</evidence>
<feature type="domain" description="NodB homology" evidence="1">
    <location>
        <begin position="20"/>
        <end position="299"/>
    </location>
</feature>
<sequence length="299" mass="33930">MLNALTVDVEDYYQVSAFQSIVRFETWPAYESRVERNTHRVLDLFDEHAVKATFFVLGWEAEQRPRLIEEIANRGHEVASHGYRHRPVYSMTPAECRDDIIRAKQVLEDITAAPVRGFRAASFSIVDRSLWCLDILTSLGFAYDSSIFPIRHDRYGIAGARRFPHVVRRSNGAIVEFPLSTVRLCGQNIPVAGGGYLRFFPAGLIAAGIRRINSMERQPAIVYLHPWELDPGQPRLGGPLPRRLRHYANLQRMEEKLRRLLREFAFGTVSTALAACGALSPTPRGQWQEAIDDETAAIR</sequence>
<dbReference type="CDD" id="cd10941">
    <property type="entry name" value="CE4_PuuE_HpPgdA_like_2"/>
    <property type="match status" value="1"/>
</dbReference>
<dbReference type="InterPro" id="IPR022560">
    <property type="entry name" value="DUF3473"/>
</dbReference>
<dbReference type="PANTHER" id="PTHR47561">
    <property type="entry name" value="POLYSACCHARIDE DEACETYLASE FAMILY PROTEIN (AFU_ORTHOLOGUE AFUA_6G05030)"/>
    <property type="match status" value="1"/>
</dbReference>
<dbReference type="EMBL" id="VBAP01000060">
    <property type="protein sequence ID" value="TMI73989.1"/>
    <property type="molecule type" value="Genomic_DNA"/>
</dbReference>
<dbReference type="Pfam" id="PF11959">
    <property type="entry name" value="DUF3473"/>
    <property type="match status" value="1"/>
</dbReference>
<dbReference type="InterPro" id="IPR002509">
    <property type="entry name" value="NODB_dom"/>
</dbReference>
<dbReference type="Pfam" id="PF01522">
    <property type="entry name" value="Polysacc_deac_1"/>
    <property type="match status" value="1"/>
</dbReference>
<dbReference type="GO" id="GO:0005975">
    <property type="term" value="P:carbohydrate metabolic process"/>
    <property type="evidence" value="ECO:0007669"/>
    <property type="project" value="InterPro"/>
</dbReference>
<dbReference type="PANTHER" id="PTHR47561:SF1">
    <property type="entry name" value="POLYSACCHARIDE DEACETYLASE FAMILY PROTEIN (AFU_ORTHOLOGUE AFUA_6G05030)"/>
    <property type="match status" value="1"/>
</dbReference>
<reference evidence="2 3" key="1">
    <citation type="journal article" date="2019" name="Nat. Microbiol.">
        <title>Mediterranean grassland soil C-N compound turnover is dependent on rainfall and depth, and is mediated by genomically divergent microorganisms.</title>
        <authorList>
            <person name="Diamond S."/>
            <person name="Andeer P.F."/>
            <person name="Li Z."/>
            <person name="Crits-Christoph A."/>
            <person name="Burstein D."/>
            <person name="Anantharaman K."/>
            <person name="Lane K.R."/>
            <person name="Thomas B.C."/>
            <person name="Pan C."/>
            <person name="Northen T.R."/>
            <person name="Banfield J.F."/>
        </authorList>
    </citation>
    <scope>NUCLEOTIDE SEQUENCE [LARGE SCALE GENOMIC DNA]</scope>
    <source>
        <strain evidence="2">NP_8</strain>
    </source>
</reference>
<protein>
    <submittedName>
        <fullName evidence="2">DUF3473 domain-containing protein</fullName>
    </submittedName>
</protein>
<proteinExistence type="predicted"/>
<dbReference type="GO" id="GO:0016810">
    <property type="term" value="F:hydrolase activity, acting on carbon-nitrogen (but not peptide) bonds"/>
    <property type="evidence" value="ECO:0007669"/>
    <property type="project" value="InterPro"/>
</dbReference>
<gene>
    <name evidence="2" type="ORF">E6H05_08470</name>
</gene>
<dbReference type="InterPro" id="IPR011330">
    <property type="entry name" value="Glyco_hydro/deAcase_b/a-brl"/>
</dbReference>
<dbReference type="Proteomes" id="UP000318834">
    <property type="component" value="Unassembled WGS sequence"/>
</dbReference>
<accession>A0A537IRQ3</accession>
<dbReference type="NCBIfam" id="TIGR03006">
    <property type="entry name" value="pepcterm_polyde"/>
    <property type="match status" value="1"/>
</dbReference>